<name>A0A068U0S8_COFCA</name>
<sequence>MEWSPEDDKLLENALAELDSSSPNSCEDGADKIPWKSVDESEELYQDHQALARDTNLTEADNYYPMPLHTNDHGVENPGALKSGEETGSSSRKKQATKNDQRQKTIRWTEEEHLMFLVGLKRFGRGDWKNISKHCVTTRKPSQVASHGQKYFRRQKSSTPEDKRRSSINDIIAIDPDFVVPHYTFPSLEQETPSYSTSTGQPEIALPSEPDRSYDVEELLNSTEASTFQLEEFPPVDEAFFEDPSFYFLPPDAAYPGARINKENHGQGPKNQ</sequence>
<feature type="domain" description="HTH myb-type" evidence="8">
    <location>
        <begin position="100"/>
        <end position="156"/>
    </location>
</feature>
<dbReference type="GO" id="GO:0005634">
    <property type="term" value="C:nucleus"/>
    <property type="evidence" value="ECO:0007669"/>
    <property type="project" value="UniProtKB-SubCell"/>
</dbReference>
<dbReference type="AlphaFoldDB" id="A0A068U0S8"/>
<dbReference type="InterPro" id="IPR001005">
    <property type="entry name" value="SANT/Myb"/>
</dbReference>
<evidence type="ECO:0000256" key="6">
    <source>
        <dbReference type="SAM" id="MobiDB-lite"/>
    </source>
</evidence>
<dbReference type="PANTHER" id="PTHR44042">
    <property type="entry name" value="DUPLICATED HOMEODOMAIN-LIKE SUPERFAMILY PROTEIN-RELATED"/>
    <property type="match status" value="1"/>
</dbReference>
<evidence type="ECO:0000256" key="2">
    <source>
        <dbReference type="ARBA" id="ARBA00023015"/>
    </source>
</evidence>
<feature type="region of interest" description="Disordered" evidence="6">
    <location>
        <begin position="56"/>
        <end position="106"/>
    </location>
</feature>
<keyword evidence="4" id="KW-0804">Transcription</keyword>
<dbReference type="PROSITE" id="PS51294">
    <property type="entry name" value="HTH_MYB"/>
    <property type="match status" value="1"/>
</dbReference>
<dbReference type="InParanoid" id="A0A068U0S8"/>
<reference evidence="10" key="1">
    <citation type="journal article" date="2014" name="Science">
        <title>The coffee genome provides insight into the convergent evolution of caffeine biosynthesis.</title>
        <authorList>
            <person name="Denoeud F."/>
            <person name="Carretero-Paulet L."/>
            <person name="Dereeper A."/>
            <person name="Droc G."/>
            <person name="Guyot R."/>
            <person name="Pietrella M."/>
            <person name="Zheng C."/>
            <person name="Alberti A."/>
            <person name="Anthony F."/>
            <person name="Aprea G."/>
            <person name="Aury J.M."/>
            <person name="Bento P."/>
            <person name="Bernard M."/>
            <person name="Bocs S."/>
            <person name="Campa C."/>
            <person name="Cenci A."/>
            <person name="Combes M.C."/>
            <person name="Crouzillat D."/>
            <person name="Da Silva C."/>
            <person name="Daddiego L."/>
            <person name="De Bellis F."/>
            <person name="Dussert S."/>
            <person name="Garsmeur O."/>
            <person name="Gayraud T."/>
            <person name="Guignon V."/>
            <person name="Jahn K."/>
            <person name="Jamilloux V."/>
            <person name="Joet T."/>
            <person name="Labadie K."/>
            <person name="Lan T."/>
            <person name="Leclercq J."/>
            <person name="Lepelley M."/>
            <person name="Leroy T."/>
            <person name="Li L.T."/>
            <person name="Librado P."/>
            <person name="Lopez L."/>
            <person name="Munoz A."/>
            <person name="Noel B."/>
            <person name="Pallavicini A."/>
            <person name="Perrotta G."/>
            <person name="Poncet V."/>
            <person name="Pot D."/>
            <person name="Priyono X."/>
            <person name="Rigoreau M."/>
            <person name="Rouard M."/>
            <person name="Rozas J."/>
            <person name="Tranchant-Dubreuil C."/>
            <person name="VanBuren R."/>
            <person name="Zhang Q."/>
            <person name="Andrade A.C."/>
            <person name="Argout X."/>
            <person name="Bertrand B."/>
            <person name="de Kochko A."/>
            <person name="Graziosi G."/>
            <person name="Henry R.J."/>
            <person name="Jayarama X."/>
            <person name="Ming R."/>
            <person name="Nagai C."/>
            <person name="Rounsley S."/>
            <person name="Sankoff D."/>
            <person name="Giuliano G."/>
            <person name="Albert V.A."/>
            <person name="Wincker P."/>
            <person name="Lashermes P."/>
        </authorList>
    </citation>
    <scope>NUCLEOTIDE SEQUENCE [LARGE SCALE GENOMIC DNA]</scope>
    <source>
        <strain evidence="10">cv. DH200-94</strain>
    </source>
</reference>
<evidence type="ECO:0000313" key="9">
    <source>
        <dbReference type="EMBL" id="CDP01764.1"/>
    </source>
</evidence>
<evidence type="ECO:0008006" key="11">
    <source>
        <dbReference type="Google" id="ProtNLM"/>
    </source>
</evidence>
<dbReference type="InterPro" id="IPR017930">
    <property type="entry name" value="Myb_dom"/>
</dbReference>
<keyword evidence="3" id="KW-0238">DNA-binding</keyword>
<dbReference type="Gene3D" id="1.10.10.60">
    <property type="entry name" value="Homeodomain-like"/>
    <property type="match status" value="2"/>
</dbReference>
<feature type="region of interest" description="Disordered" evidence="6">
    <location>
        <begin position="189"/>
        <end position="212"/>
    </location>
</feature>
<feature type="compositionally biased region" description="Polar residues" evidence="6">
    <location>
        <begin position="189"/>
        <end position="201"/>
    </location>
</feature>
<dbReference type="STRING" id="49390.A0A068U0S8"/>
<dbReference type="InterPro" id="IPR009057">
    <property type="entry name" value="Homeodomain-like_sf"/>
</dbReference>
<evidence type="ECO:0000256" key="1">
    <source>
        <dbReference type="ARBA" id="ARBA00004123"/>
    </source>
</evidence>
<evidence type="ECO:0000259" key="7">
    <source>
        <dbReference type="PROSITE" id="PS50090"/>
    </source>
</evidence>
<protein>
    <recommendedName>
        <fullName evidence="11">HTH myb-type domain-containing protein</fullName>
    </recommendedName>
</protein>
<evidence type="ECO:0000256" key="5">
    <source>
        <dbReference type="ARBA" id="ARBA00023242"/>
    </source>
</evidence>
<evidence type="ECO:0000256" key="3">
    <source>
        <dbReference type="ARBA" id="ARBA00023125"/>
    </source>
</evidence>
<keyword evidence="2" id="KW-0805">Transcription regulation</keyword>
<keyword evidence="10" id="KW-1185">Reference proteome</keyword>
<dbReference type="GO" id="GO:0003677">
    <property type="term" value="F:DNA binding"/>
    <property type="evidence" value="ECO:0007669"/>
    <property type="project" value="UniProtKB-KW"/>
</dbReference>
<dbReference type="FunFam" id="1.10.10.60:FF:000009">
    <property type="entry name" value="transcription factor MYB1R1"/>
    <property type="match status" value="1"/>
</dbReference>
<dbReference type="SUPFAM" id="SSF46689">
    <property type="entry name" value="Homeodomain-like"/>
    <property type="match status" value="1"/>
</dbReference>
<dbReference type="NCBIfam" id="TIGR01557">
    <property type="entry name" value="myb_SHAQKYF"/>
    <property type="match status" value="1"/>
</dbReference>
<dbReference type="SMART" id="SM00717">
    <property type="entry name" value="SANT"/>
    <property type="match status" value="1"/>
</dbReference>
<dbReference type="InterPro" id="IPR006447">
    <property type="entry name" value="Myb_dom_plants"/>
</dbReference>
<dbReference type="Gramene" id="CDP01764">
    <property type="protein sequence ID" value="CDP01764"/>
    <property type="gene ID" value="GSCOC_T00036921001"/>
</dbReference>
<evidence type="ECO:0000256" key="4">
    <source>
        <dbReference type="ARBA" id="ARBA00023163"/>
    </source>
</evidence>
<keyword evidence="5" id="KW-0539">Nucleus</keyword>
<organism evidence="9 10">
    <name type="scientific">Coffea canephora</name>
    <name type="common">Robusta coffee</name>
    <dbReference type="NCBI Taxonomy" id="49390"/>
    <lineage>
        <taxon>Eukaryota</taxon>
        <taxon>Viridiplantae</taxon>
        <taxon>Streptophyta</taxon>
        <taxon>Embryophyta</taxon>
        <taxon>Tracheophyta</taxon>
        <taxon>Spermatophyta</taxon>
        <taxon>Magnoliopsida</taxon>
        <taxon>eudicotyledons</taxon>
        <taxon>Gunneridae</taxon>
        <taxon>Pentapetalae</taxon>
        <taxon>asterids</taxon>
        <taxon>lamiids</taxon>
        <taxon>Gentianales</taxon>
        <taxon>Rubiaceae</taxon>
        <taxon>Ixoroideae</taxon>
        <taxon>Gardenieae complex</taxon>
        <taxon>Bertiereae - Coffeeae clade</taxon>
        <taxon>Coffeeae</taxon>
        <taxon>Coffea</taxon>
    </lineage>
</organism>
<proteinExistence type="predicted"/>
<feature type="compositionally biased region" description="Basic and acidic residues" evidence="6">
    <location>
        <begin position="97"/>
        <end position="106"/>
    </location>
</feature>
<dbReference type="EMBL" id="HG739091">
    <property type="protein sequence ID" value="CDP01764.1"/>
    <property type="molecule type" value="Genomic_DNA"/>
</dbReference>
<comment type="subcellular location">
    <subcellularLocation>
        <location evidence="1">Nucleus</location>
    </subcellularLocation>
</comment>
<dbReference type="PhylomeDB" id="A0A068U0S8"/>
<dbReference type="PANTHER" id="PTHR44042:SF54">
    <property type="entry name" value="MYB-LIKE DNA-BINDING DOMAIN, SHAQKYF CLASS PROTEIN"/>
    <property type="match status" value="1"/>
</dbReference>
<dbReference type="CDD" id="cd00167">
    <property type="entry name" value="SANT"/>
    <property type="match status" value="1"/>
</dbReference>
<dbReference type="Pfam" id="PF00249">
    <property type="entry name" value="Myb_DNA-binding"/>
    <property type="match status" value="1"/>
</dbReference>
<evidence type="ECO:0000313" key="10">
    <source>
        <dbReference type="Proteomes" id="UP000295252"/>
    </source>
</evidence>
<dbReference type="PROSITE" id="PS50090">
    <property type="entry name" value="MYB_LIKE"/>
    <property type="match status" value="1"/>
</dbReference>
<feature type="region of interest" description="Disordered" evidence="6">
    <location>
        <begin position="138"/>
        <end position="167"/>
    </location>
</feature>
<evidence type="ECO:0000259" key="8">
    <source>
        <dbReference type="PROSITE" id="PS51294"/>
    </source>
</evidence>
<accession>A0A068U0S8</accession>
<gene>
    <name evidence="9" type="ORF">GSCOC_T00036921001</name>
</gene>
<feature type="domain" description="Myb-like" evidence="7">
    <location>
        <begin position="100"/>
        <end position="152"/>
    </location>
</feature>
<dbReference type="Proteomes" id="UP000295252">
    <property type="component" value="Chromosome IX"/>
</dbReference>